<feature type="compositionally biased region" description="Basic and acidic residues" evidence="1">
    <location>
        <begin position="24"/>
        <end position="35"/>
    </location>
</feature>
<gene>
    <name evidence="2" type="ORF">EEB11_01995</name>
</gene>
<feature type="region of interest" description="Disordered" evidence="1">
    <location>
        <begin position="1"/>
        <end position="39"/>
    </location>
</feature>
<evidence type="ECO:0000256" key="1">
    <source>
        <dbReference type="SAM" id="MobiDB-lite"/>
    </source>
</evidence>
<name>A0ABY2KV57_9RHOB</name>
<dbReference type="EMBL" id="RPEM01000001">
    <property type="protein sequence ID" value="TGD45346.1"/>
    <property type="molecule type" value="Genomic_DNA"/>
</dbReference>
<comment type="caution">
    <text evidence="2">The sequence shown here is derived from an EMBL/GenBank/DDBJ whole genome shotgun (WGS) entry which is preliminary data.</text>
</comment>
<evidence type="ECO:0000313" key="2">
    <source>
        <dbReference type="EMBL" id="TGD45346.1"/>
    </source>
</evidence>
<evidence type="ECO:0000313" key="3">
    <source>
        <dbReference type="Proteomes" id="UP000297741"/>
    </source>
</evidence>
<proteinExistence type="predicted"/>
<dbReference type="RefSeq" id="WP_135428724.1">
    <property type="nucleotide sequence ID" value="NZ_RPEM01000001.1"/>
</dbReference>
<protein>
    <submittedName>
        <fullName evidence="2">Uncharacterized protein</fullName>
    </submittedName>
</protein>
<accession>A0ABY2KV57</accession>
<dbReference type="Proteomes" id="UP000297741">
    <property type="component" value="Unassembled WGS sequence"/>
</dbReference>
<organism evidence="2 3">
    <name type="scientific">Pseudotabrizicola sediminis</name>
    <dbReference type="NCBI Taxonomy" id="2486418"/>
    <lineage>
        <taxon>Bacteria</taxon>
        <taxon>Pseudomonadati</taxon>
        <taxon>Pseudomonadota</taxon>
        <taxon>Alphaproteobacteria</taxon>
        <taxon>Rhodobacterales</taxon>
        <taxon>Paracoccaceae</taxon>
        <taxon>Pseudotabrizicola</taxon>
    </lineage>
</organism>
<keyword evidence="3" id="KW-1185">Reference proteome</keyword>
<sequence length="66" mass="7257">MPHHTTDTRNAPATSDLIRVEPGAQHEDEQPHASEDQGFLTAMMTELPAGCCFFPDTNLMSTAEQK</sequence>
<reference evidence="2 3" key="1">
    <citation type="submission" date="2018-11" db="EMBL/GenBank/DDBJ databases">
        <title>Tabrizicola sp. isolated from sediment of alpine lake.</title>
        <authorList>
            <person name="Liu Z."/>
        </authorList>
    </citation>
    <scope>NUCLEOTIDE SEQUENCE [LARGE SCALE GENOMIC DNA]</scope>
    <source>
        <strain evidence="2 3">DRYC-M-16</strain>
    </source>
</reference>